<name>A0ABN1AWL7_9ACTN</name>
<evidence type="ECO:0000313" key="18">
    <source>
        <dbReference type="Proteomes" id="UP001500909"/>
    </source>
</evidence>
<evidence type="ECO:0000256" key="2">
    <source>
        <dbReference type="ARBA" id="ARBA00004370"/>
    </source>
</evidence>
<keyword evidence="4" id="KW-0597">Phosphoprotein</keyword>
<feature type="region of interest" description="Disordered" evidence="13">
    <location>
        <begin position="682"/>
        <end position="789"/>
    </location>
</feature>
<feature type="compositionally biased region" description="Gly residues" evidence="13">
    <location>
        <begin position="812"/>
        <end position="822"/>
    </location>
</feature>
<accession>A0ABN1AWL7</accession>
<keyword evidence="7" id="KW-0547">Nucleotide-binding</keyword>
<feature type="compositionally biased region" description="Low complexity" evidence="13">
    <location>
        <begin position="839"/>
        <end position="857"/>
    </location>
</feature>
<dbReference type="SMART" id="SM00304">
    <property type="entry name" value="HAMP"/>
    <property type="match status" value="1"/>
</dbReference>
<dbReference type="InterPro" id="IPR003660">
    <property type="entry name" value="HAMP_dom"/>
</dbReference>
<keyword evidence="11" id="KW-0902">Two-component regulatory system</keyword>
<keyword evidence="9" id="KW-0067">ATP-binding</keyword>
<evidence type="ECO:0000313" key="17">
    <source>
        <dbReference type="EMBL" id="GAA0485373.1"/>
    </source>
</evidence>
<feature type="transmembrane region" description="Helical" evidence="14">
    <location>
        <begin position="40"/>
        <end position="60"/>
    </location>
</feature>
<evidence type="ECO:0000256" key="13">
    <source>
        <dbReference type="SAM" id="MobiDB-lite"/>
    </source>
</evidence>
<evidence type="ECO:0000256" key="14">
    <source>
        <dbReference type="SAM" id="Phobius"/>
    </source>
</evidence>
<gene>
    <name evidence="17" type="ORF">GCM10010361_57760</name>
</gene>
<keyword evidence="5" id="KW-0808">Transferase</keyword>
<dbReference type="Pfam" id="PF02518">
    <property type="entry name" value="HATPase_c"/>
    <property type="match status" value="1"/>
</dbReference>
<evidence type="ECO:0000256" key="9">
    <source>
        <dbReference type="ARBA" id="ARBA00022840"/>
    </source>
</evidence>
<keyword evidence="14" id="KW-0472">Membrane</keyword>
<reference evidence="17 18" key="1">
    <citation type="journal article" date="2019" name="Int. J. Syst. Evol. Microbiol.">
        <title>The Global Catalogue of Microorganisms (GCM) 10K type strain sequencing project: providing services to taxonomists for standard genome sequencing and annotation.</title>
        <authorList>
            <consortium name="The Broad Institute Genomics Platform"/>
            <consortium name="The Broad Institute Genome Sequencing Center for Infectious Disease"/>
            <person name="Wu L."/>
            <person name="Ma J."/>
        </authorList>
    </citation>
    <scope>NUCLEOTIDE SEQUENCE [LARGE SCALE GENOMIC DNA]</scope>
    <source>
        <strain evidence="17 18">JCM 4805</strain>
    </source>
</reference>
<dbReference type="InterPro" id="IPR005467">
    <property type="entry name" value="His_kinase_dom"/>
</dbReference>
<evidence type="ECO:0000256" key="6">
    <source>
        <dbReference type="ARBA" id="ARBA00022692"/>
    </source>
</evidence>
<feature type="region of interest" description="Disordered" evidence="13">
    <location>
        <begin position="1"/>
        <end position="33"/>
    </location>
</feature>
<proteinExistence type="predicted"/>
<comment type="subcellular location">
    <subcellularLocation>
        <location evidence="2">Membrane</location>
    </subcellularLocation>
</comment>
<dbReference type="PROSITE" id="PS50109">
    <property type="entry name" value="HIS_KIN"/>
    <property type="match status" value="1"/>
</dbReference>
<dbReference type="Proteomes" id="UP001500909">
    <property type="component" value="Unassembled WGS sequence"/>
</dbReference>
<comment type="caution">
    <text evidence="17">The sequence shown here is derived from an EMBL/GenBank/DDBJ whole genome shotgun (WGS) entry which is preliminary data.</text>
</comment>
<keyword evidence="8" id="KW-0418">Kinase</keyword>
<evidence type="ECO:0000256" key="12">
    <source>
        <dbReference type="SAM" id="Coils"/>
    </source>
</evidence>
<dbReference type="EC" id="2.7.13.3" evidence="3"/>
<evidence type="ECO:0000256" key="5">
    <source>
        <dbReference type="ARBA" id="ARBA00022679"/>
    </source>
</evidence>
<dbReference type="PROSITE" id="PS50885">
    <property type="entry name" value="HAMP"/>
    <property type="match status" value="1"/>
</dbReference>
<feature type="compositionally biased region" description="Basic and acidic residues" evidence="13">
    <location>
        <begin position="970"/>
        <end position="985"/>
    </location>
</feature>
<dbReference type="PANTHER" id="PTHR44936">
    <property type="entry name" value="SENSOR PROTEIN CREC"/>
    <property type="match status" value="1"/>
</dbReference>
<comment type="catalytic activity">
    <reaction evidence="1">
        <text>ATP + protein L-histidine = ADP + protein N-phospho-L-histidine.</text>
        <dbReference type="EC" id="2.7.13.3"/>
    </reaction>
</comment>
<feature type="domain" description="HAMP" evidence="16">
    <location>
        <begin position="361"/>
        <end position="415"/>
    </location>
</feature>
<dbReference type="Pfam" id="PF08376">
    <property type="entry name" value="NIT"/>
    <property type="match status" value="1"/>
</dbReference>
<feature type="compositionally biased region" description="Low complexity" evidence="13">
    <location>
        <begin position="682"/>
        <end position="698"/>
    </location>
</feature>
<dbReference type="InterPro" id="IPR050980">
    <property type="entry name" value="2C_sensor_his_kinase"/>
</dbReference>
<dbReference type="InterPro" id="IPR003594">
    <property type="entry name" value="HATPase_dom"/>
</dbReference>
<keyword evidence="18" id="KW-1185">Reference proteome</keyword>
<dbReference type="SUPFAM" id="SSF55874">
    <property type="entry name" value="ATPase domain of HSP90 chaperone/DNA topoisomerase II/histidine kinase"/>
    <property type="match status" value="1"/>
</dbReference>
<keyword evidence="10 14" id="KW-1133">Transmembrane helix</keyword>
<organism evidence="17 18">
    <name type="scientific">Streptomyces olivaceiscleroticus</name>
    <dbReference type="NCBI Taxonomy" id="68245"/>
    <lineage>
        <taxon>Bacteria</taxon>
        <taxon>Bacillati</taxon>
        <taxon>Actinomycetota</taxon>
        <taxon>Actinomycetes</taxon>
        <taxon>Kitasatosporales</taxon>
        <taxon>Streptomycetaceae</taxon>
        <taxon>Streptomyces</taxon>
    </lineage>
</organism>
<feature type="compositionally biased region" description="Low complexity" evidence="13">
    <location>
        <begin position="717"/>
        <end position="732"/>
    </location>
</feature>
<feature type="compositionally biased region" description="Basic and acidic residues" evidence="13">
    <location>
        <begin position="908"/>
        <end position="927"/>
    </location>
</feature>
<evidence type="ECO:0000256" key="8">
    <source>
        <dbReference type="ARBA" id="ARBA00022777"/>
    </source>
</evidence>
<feature type="domain" description="Histidine kinase" evidence="15">
    <location>
        <begin position="568"/>
        <end position="678"/>
    </location>
</feature>
<dbReference type="PANTHER" id="PTHR44936:SF9">
    <property type="entry name" value="SENSOR PROTEIN CREC"/>
    <property type="match status" value="1"/>
</dbReference>
<evidence type="ECO:0000256" key="7">
    <source>
        <dbReference type="ARBA" id="ARBA00022741"/>
    </source>
</evidence>
<dbReference type="Gene3D" id="6.10.340.10">
    <property type="match status" value="1"/>
</dbReference>
<evidence type="ECO:0000256" key="10">
    <source>
        <dbReference type="ARBA" id="ARBA00022989"/>
    </source>
</evidence>
<keyword evidence="12" id="KW-0175">Coiled coil</keyword>
<evidence type="ECO:0000256" key="3">
    <source>
        <dbReference type="ARBA" id="ARBA00012438"/>
    </source>
</evidence>
<keyword evidence="6 14" id="KW-0812">Transmembrane</keyword>
<evidence type="ECO:0000256" key="1">
    <source>
        <dbReference type="ARBA" id="ARBA00000085"/>
    </source>
</evidence>
<dbReference type="EMBL" id="BAAABY010000044">
    <property type="protein sequence ID" value="GAA0485373.1"/>
    <property type="molecule type" value="Genomic_DNA"/>
</dbReference>
<feature type="region of interest" description="Disordered" evidence="13">
    <location>
        <begin position="803"/>
        <end position="1011"/>
    </location>
</feature>
<dbReference type="Gene3D" id="3.30.565.10">
    <property type="entry name" value="Histidine kinase-like ATPase, C-terminal domain"/>
    <property type="match status" value="1"/>
</dbReference>
<sequence>MRKKRLRGDVVEPGTPAGPARSGTDGGRAGGRPARVRNRLVGAVAVVAVAVLAVGTPVIASAAQDVDGSQELVDLGELNARAVTLSHSLADERDAMTTYVAAGRTTQNGGGVSEAQRARVDRQIEDLRAEAAETSAETAAFADAGQALKTLPSVRQQGLTGRGTALDTFKSYSATIQALDAISTDIARKVPPRALAAGSHAQGLPLLARATEQASASRGLLLAALASGGRQPDLSAAAQQSHVRAQAAVADFRQSADAHSRDSYDRTVNGTDVDTAERYLTRLTDQPRVSPLDLQLNRERIRTSLSTRIGLMRSVESSLTTADVKSMGTLRDDDVTTLEIRIGLVGLCLLLAVGISIWSARTMTQPLSALRRGAARLAKDPADEQPVEYKGRNDEYAQTVRSVNALHSQVAELAKKAAEAEGERARMASGRKRLAAERDVLLEERADLTERLAALRSGVNNRFVSLAMRTVGLIERQLAVIESLEEKEQDPERLDTLYKLDHFAARIRRNSENLLVLSGSEHSNHNAVPVPLLDVLRASISEIERYERVRIQSLPPHSQVAGFAADDVSHLISELLDNATAFSPPDAHVELSGWLLESGELMLSVQDQGIGMTAERMAELNQRLADPETATSSETVDEALGLGLYVVVRLAARHGVRVQLRDQQQGGVTAVVVLPKSILPTRPTPAAAAQPGTVQAGPTLPGSVAEANSNALPARGQRPLTPQQAQPQQVEQGRPAQLEQRGRHSRPEQAPQQAPQEQHAQPAPAPLGDPLTDPLPDSLTGPFPGQPADPLIEAAERSIDAAGLGPDAAVPGTGGPEAGAPGGYPHPGPAPQAPYDRNGPAAHAPEAQAPVAQPGPAGLTGQAGPGRPGVPDFSGDPDGEPATGGAPVGRSPYVADDAPAAAPAAHAEGAEHSRAETEEEPPARRLTDMGLPKRTPRVVAQRPPSAPRQSGGVNAEALRRRLGGFQQGAREGRRDVAAEIAEHTAEQTIPQTDTDGAGAPGESHVVEEARD</sequence>
<protein>
    <recommendedName>
        <fullName evidence="3">histidine kinase</fullName>
        <ecNumber evidence="3">2.7.13.3</ecNumber>
    </recommendedName>
</protein>
<evidence type="ECO:0000256" key="4">
    <source>
        <dbReference type="ARBA" id="ARBA00022553"/>
    </source>
</evidence>
<evidence type="ECO:0000256" key="11">
    <source>
        <dbReference type="ARBA" id="ARBA00023012"/>
    </source>
</evidence>
<evidence type="ECO:0000259" key="16">
    <source>
        <dbReference type="PROSITE" id="PS50885"/>
    </source>
</evidence>
<dbReference type="InterPro" id="IPR013587">
    <property type="entry name" value="Nitrate/nitrite_sensing"/>
</dbReference>
<evidence type="ECO:0000259" key="15">
    <source>
        <dbReference type="PROSITE" id="PS50109"/>
    </source>
</evidence>
<feature type="compositionally biased region" description="Low complexity" evidence="13">
    <location>
        <begin position="895"/>
        <end position="907"/>
    </location>
</feature>
<feature type="coiled-coil region" evidence="12">
    <location>
        <begin position="403"/>
        <end position="451"/>
    </location>
</feature>
<dbReference type="SMART" id="SM00387">
    <property type="entry name" value="HATPase_c"/>
    <property type="match status" value="1"/>
</dbReference>
<dbReference type="InterPro" id="IPR036890">
    <property type="entry name" value="HATPase_C_sf"/>
</dbReference>
<feature type="compositionally biased region" description="Low complexity" evidence="13">
    <location>
        <begin position="748"/>
        <end position="782"/>
    </location>
</feature>